<keyword evidence="2" id="KW-0614">Plasmid</keyword>
<evidence type="ECO:0000313" key="3">
    <source>
        <dbReference type="Proteomes" id="UP000005258"/>
    </source>
</evidence>
<dbReference type="PANTHER" id="PTHR41386:SF1">
    <property type="entry name" value="MEMBRANE PROTEIN"/>
    <property type="match status" value="1"/>
</dbReference>
<reference evidence="2 3" key="1">
    <citation type="journal article" date="2012" name="J. Am. Chem. Soc.">
        <title>Bacterial biosynthesis and maturation of the didemnin anti-cancer agents.</title>
        <authorList>
            <person name="Xu Y."/>
            <person name="Kersten R.D."/>
            <person name="Nam S.J."/>
            <person name="Lu L."/>
            <person name="Al-Suwailem A.M."/>
            <person name="Zheng H."/>
            <person name="Fenical W."/>
            <person name="Dorrestein P.C."/>
            <person name="Moore B.S."/>
            <person name="Qian P.Y."/>
        </authorList>
    </citation>
    <scope>NUCLEOTIDE SEQUENCE [LARGE SCALE GENOMIC DNA]</scope>
    <source>
        <strain evidence="2 3">KA081020-065</strain>
    </source>
</reference>
<keyword evidence="1" id="KW-0472">Membrane</keyword>
<evidence type="ECO:0000256" key="1">
    <source>
        <dbReference type="SAM" id="Phobius"/>
    </source>
</evidence>
<gene>
    <name evidence="2" type="ordered locus">TMO_c0532</name>
</gene>
<dbReference type="AlphaFoldDB" id="I3TWK4"/>
<keyword evidence="1" id="KW-1133">Transmembrane helix</keyword>
<dbReference type="Proteomes" id="UP000005258">
    <property type="component" value="Plasmid pTM3"/>
</dbReference>
<dbReference type="PATRIC" id="fig|1110502.3.peg.5408"/>
<evidence type="ECO:0000313" key="2">
    <source>
        <dbReference type="EMBL" id="AFK57142.1"/>
    </source>
</evidence>
<accession>I3TWK4</accession>
<evidence type="ECO:0008006" key="4">
    <source>
        <dbReference type="Google" id="ProtNLM"/>
    </source>
</evidence>
<dbReference type="PANTHER" id="PTHR41386">
    <property type="entry name" value="INTEGRAL MEMBRANE PROTEIN-RELATED"/>
    <property type="match status" value="1"/>
</dbReference>
<keyword evidence="1" id="KW-0812">Transmembrane</keyword>
<dbReference type="KEGG" id="tmo:TMO_c0532"/>
<dbReference type="EMBL" id="CP003239">
    <property type="protein sequence ID" value="AFK57142.1"/>
    <property type="molecule type" value="Genomic_DNA"/>
</dbReference>
<dbReference type="RefSeq" id="WP_014748131.1">
    <property type="nucleotide sequence ID" value="NC_017958.1"/>
</dbReference>
<protein>
    <recommendedName>
        <fullName evidence="4">DUF1003 domain-containing protein</fullName>
    </recommendedName>
</protein>
<feature type="transmembrane region" description="Helical" evidence="1">
    <location>
        <begin position="104"/>
        <end position="126"/>
    </location>
</feature>
<keyword evidence="3" id="KW-1185">Reference proteome</keyword>
<geneLocation type="plasmid" evidence="2 3">
    <name>pTM3</name>
</geneLocation>
<dbReference type="InterPro" id="IPR010406">
    <property type="entry name" value="DUF1003"/>
</dbReference>
<name>I3TWK4_TISMK</name>
<dbReference type="Pfam" id="PF06210">
    <property type="entry name" value="DUF1003"/>
    <property type="match status" value="1"/>
</dbReference>
<feature type="transmembrane region" description="Helical" evidence="1">
    <location>
        <begin position="66"/>
        <end position="89"/>
    </location>
</feature>
<sequence length="201" mass="22487">MKTPHPLKSIDIAELARRHFGSTPDALEPEERRVLAGIARHTHLSRDVSDLADEQSGRWERLADRVAAIGGSWGFILSFTGVLVAWMVLNAGLLQLWHLAFDPYPFIFLNLMLSMLAAVQAPIIMMSQNRQAAKDRIAAAHDYEVNLKAELEIMRLHEKIDQLRIEHLETISRHQAEMLELLHSRIEPRPGAAPDAAGPAG</sequence>
<dbReference type="HOGENOM" id="CLU_077948_2_3_5"/>
<proteinExistence type="predicted"/>
<organism evidence="2 3">
    <name type="scientific">Tistrella mobilis (strain KA081020-065)</name>
    <dbReference type="NCBI Taxonomy" id="1110502"/>
    <lineage>
        <taxon>Bacteria</taxon>
        <taxon>Pseudomonadati</taxon>
        <taxon>Pseudomonadota</taxon>
        <taxon>Alphaproteobacteria</taxon>
        <taxon>Geminicoccales</taxon>
        <taxon>Geminicoccaceae</taxon>
        <taxon>Tistrella</taxon>
    </lineage>
</organism>